<evidence type="ECO:0000313" key="3">
    <source>
        <dbReference type="Proteomes" id="UP001601059"/>
    </source>
</evidence>
<dbReference type="Proteomes" id="UP001601059">
    <property type="component" value="Unassembled WGS sequence"/>
</dbReference>
<protein>
    <submittedName>
        <fullName evidence="2">Topoisomerase C-terminal repeat-containing protein</fullName>
    </submittedName>
</protein>
<evidence type="ECO:0000313" key="2">
    <source>
        <dbReference type="EMBL" id="MFE8701273.1"/>
    </source>
</evidence>
<gene>
    <name evidence="1" type="ORF">ACFYKX_09930</name>
    <name evidence="2" type="ORF">ACFYKX_11765</name>
</gene>
<dbReference type="InterPro" id="IPR025589">
    <property type="entry name" value="Toprim_C_rpt"/>
</dbReference>
<organism evidence="2 3">
    <name type="scientific">Cytobacillus spartinae</name>
    <dbReference type="NCBI Taxonomy" id="3299023"/>
    <lineage>
        <taxon>Bacteria</taxon>
        <taxon>Bacillati</taxon>
        <taxon>Bacillota</taxon>
        <taxon>Bacilli</taxon>
        <taxon>Bacillales</taxon>
        <taxon>Bacillaceae</taxon>
        <taxon>Cytobacillus</taxon>
    </lineage>
</organism>
<name>A0ABW6KEN6_9BACI</name>
<dbReference type="EMBL" id="JBIACK010000004">
    <property type="protein sequence ID" value="MFE8700934.1"/>
    <property type="molecule type" value="Genomic_DNA"/>
</dbReference>
<sequence>MADILCKCPKCGGNIFENEKNFGCGNWKAEDGGCTVTIWKNQFEKLGKKAISKVEAKQLFTNGKTSKKVTLHSTKTDKDFDAFLVLDEEYKLQLAFD</sequence>
<accession>A0ABW6KEN6</accession>
<reference evidence="2 3" key="1">
    <citation type="submission" date="2024-08" db="EMBL/GenBank/DDBJ databases">
        <title>Two novel Cytobacillus novel species.</title>
        <authorList>
            <person name="Liu G."/>
        </authorList>
    </citation>
    <scope>NUCLEOTIDE SEQUENCE [LARGE SCALE GENOMIC DNA]</scope>
    <source>
        <strain evidence="2 3">FJAT-54145</strain>
    </source>
</reference>
<dbReference type="Pfam" id="PF13342">
    <property type="entry name" value="Toprim_Crpt"/>
    <property type="match status" value="1"/>
</dbReference>
<proteinExistence type="predicted"/>
<dbReference type="RefSeq" id="WP_389360608.1">
    <property type="nucleotide sequence ID" value="NZ_JBIACK010000004.1"/>
</dbReference>
<comment type="caution">
    <text evidence="2">The sequence shown here is derived from an EMBL/GenBank/DDBJ whole genome shotgun (WGS) entry which is preliminary data.</text>
</comment>
<keyword evidence="3" id="KW-1185">Reference proteome</keyword>
<dbReference type="EMBL" id="JBIACK010000004">
    <property type="protein sequence ID" value="MFE8701273.1"/>
    <property type="molecule type" value="Genomic_DNA"/>
</dbReference>
<evidence type="ECO:0000313" key="1">
    <source>
        <dbReference type="EMBL" id="MFE8700934.1"/>
    </source>
</evidence>